<protein>
    <submittedName>
        <fullName evidence="1">Uncharacterized protein</fullName>
    </submittedName>
</protein>
<comment type="caution">
    <text evidence="1">The sequence shown here is derived from an EMBL/GenBank/DDBJ whole genome shotgun (WGS) entry which is preliminary data.</text>
</comment>
<evidence type="ECO:0000313" key="1">
    <source>
        <dbReference type="EMBL" id="KAL3082215.1"/>
    </source>
</evidence>
<keyword evidence="2" id="KW-1185">Reference proteome</keyword>
<dbReference type="AlphaFoldDB" id="A0ABD2IY28"/>
<dbReference type="Proteomes" id="UP001620626">
    <property type="component" value="Unassembled WGS sequence"/>
</dbReference>
<dbReference type="EMBL" id="JBICBT010001116">
    <property type="protein sequence ID" value="KAL3082215.1"/>
    <property type="molecule type" value="Genomic_DNA"/>
</dbReference>
<name>A0ABD2IY28_9BILA</name>
<organism evidence="1 2">
    <name type="scientific">Heterodera trifolii</name>
    <dbReference type="NCBI Taxonomy" id="157864"/>
    <lineage>
        <taxon>Eukaryota</taxon>
        <taxon>Metazoa</taxon>
        <taxon>Ecdysozoa</taxon>
        <taxon>Nematoda</taxon>
        <taxon>Chromadorea</taxon>
        <taxon>Rhabditida</taxon>
        <taxon>Tylenchina</taxon>
        <taxon>Tylenchomorpha</taxon>
        <taxon>Tylenchoidea</taxon>
        <taxon>Heteroderidae</taxon>
        <taxon>Heteroderinae</taxon>
        <taxon>Heterodera</taxon>
    </lineage>
</organism>
<accession>A0ABD2IY28</accession>
<evidence type="ECO:0000313" key="2">
    <source>
        <dbReference type="Proteomes" id="UP001620626"/>
    </source>
</evidence>
<proteinExistence type="predicted"/>
<reference evidence="1 2" key="1">
    <citation type="submission" date="2024-10" db="EMBL/GenBank/DDBJ databases">
        <authorList>
            <person name="Kim D."/>
        </authorList>
    </citation>
    <scope>NUCLEOTIDE SEQUENCE [LARGE SCALE GENOMIC DNA]</scope>
    <source>
        <strain evidence="1">BH-2024</strain>
    </source>
</reference>
<gene>
    <name evidence="1" type="ORF">niasHT_037853</name>
</gene>
<sequence length="142" mass="16185">MVLFLRLNQKWGRCRVSAAFDYFLLKKFGRWLKKSKALAKACADYKSDISRLIRRVPFAGDRINEAGRFVRVVNAFAQGFPTVRGLLPSPSNETLDELLKCARDSVKILIESDAVTDYDMTLLRGALYGIYHSVMRYFPTPA</sequence>